<feature type="compositionally biased region" description="Basic and acidic residues" evidence="2">
    <location>
        <begin position="7"/>
        <end position="24"/>
    </location>
</feature>
<accession>A0A3S9XCM4</accession>
<evidence type="ECO:0000256" key="1">
    <source>
        <dbReference type="SAM" id="Coils"/>
    </source>
</evidence>
<sequence>MPPGTPETKHVDPAKKGSDGKEVTGTKQSCGIYYNFYRAISTARASCAWNGYPFSTDATQCIKNAKIRVIGGKEEPIQVNELGKADTVNGKEYLYYEMICDEHFDYLNKGEGTDFDDDTRKNMCGKTIGLGLIANKNDTYNHQTYNIKSVENIYEGYKEKLPKNPVCYDSVIDLDKKIAEFTKKYEDKNTEYKSAHKLIPNYAPLSELVIYTANKENSFYGKYKAYNQQAEEYNKKLKLLLDIYNTRPSYKELLVDDKSNDTHIFISEADDIYNNKLQSIKEETSESKATFLNAINELKKELTEIEQKQYPDQINKTLKIYKENLQTSLHNHLTRYEKKITANEKYAEYSILLNLCNQLINQKKFYRKTQGGIKGVDGIATELEAEFTIHEDTTTSMLENDTCFWELYKVNKGEAQWPKSGNDKVCKLALLSAPRSPNKALLISPKDLLECSEDTENKQYISFLNHGSKIEDKNIYNRFKKNKKLKNTYFYVLGHGSPFTLGMNSTSEVFSVNESGIDNNAKYIKKHFDEITKDENGSSEFSANAWCKKDLKALEALISAKNDPVKPIVFLSCSLGAGINSFAECFSRNLTKPLTVYAANTTVVMGENTLTKGCTKTTTYTVSIAGKLKGYTQNNISYKTNKTVIPCIKDDIAYINDLDIIIDETHVANFGEKPPSKDKSLTTQIIHTKSSLTRKIAKAGIGHFRIFNYAQRVQVTNSGSGTTTDQTPNGANHP</sequence>
<dbReference type="Proteomes" id="UP000273143">
    <property type="component" value="Chromosome"/>
</dbReference>
<dbReference type="KEGG" id="emo:DM558_05115"/>
<dbReference type="RefSeq" id="WP_127162366.1">
    <property type="nucleotide sequence ID" value="NZ_CP029822.1"/>
</dbReference>
<dbReference type="EMBL" id="CP029822">
    <property type="protein sequence ID" value="AZS50193.1"/>
    <property type="molecule type" value="Genomic_DNA"/>
</dbReference>
<keyword evidence="1" id="KW-0175">Coiled coil</keyword>
<evidence type="ECO:0000256" key="2">
    <source>
        <dbReference type="SAM" id="MobiDB-lite"/>
    </source>
</evidence>
<keyword evidence="4" id="KW-1185">Reference proteome</keyword>
<gene>
    <name evidence="3" type="ORF">DM558_05115</name>
</gene>
<feature type="region of interest" description="Disordered" evidence="2">
    <location>
        <begin position="1"/>
        <end position="24"/>
    </location>
</feature>
<proteinExistence type="predicted"/>
<reference evidence="4" key="1">
    <citation type="submission" date="2018-06" db="EMBL/GenBank/DDBJ databases">
        <title>Complete genome of Pseudomonas insecticola strain QZS01.</title>
        <authorList>
            <person name="Wang J."/>
            <person name="Su Q."/>
        </authorList>
    </citation>
    <scope>NUCLEOTIDE SEQUENCE [LARGE SCALE GENOMIC DNA]</scope>
    <source>
        <strain evidence="4">QZS01</strain>
    </source>
</reference>
<feature type="coiled-coil region" evidence="1">
    <location>
        <begin position="281"/>
        <end position="308"/>
    </location>
</feature>
<organism evidence="3 4">
    <name type="scientific">Entomomonas moraniae</name>
    <dbReference type="NCBI Taxonomy" id="2213226"/>
    <lineage>
        <taxon>Bacteria</taxon>
        <taxon>Pseudomonadati</taxon>
        <taxon>Pseudomonadota</taxon>
        <taxon>Gammaproteobacteria</taxon>
        <taxon>Pseudomonadales</taxon>
        <taxon>Pseudomonadaceae</taxon>
        <taxon>Entomomonas</taxon>
    </lineage>
</organism>
<evidence type="ECO:0000313" key="4">
    <source>
        <dbReference type="Proteomes" id="UP000273143"/>
    </source>
</evidence>
<name>A0A3S9XCM4_9GAMM</name>
<evidence type="ECO:0000313" key="3">
    <source>
        <dbReference type="EMBL" id="AZS50193.1"/>
    </source>
</evidence>
<protein>
    <submittedName>
        <fullName evidence="3">Uncharacterized protein</fullName>
    </submittedName>
</protein>
<dbReference type="AlphaFoldDB" id="A0A3S9XCM4"/>